<evidence type="ECO:0000313" key="2">
    <source>
        <dbReference type="Proteomes" id="UP000239068"/>
    </source>
</evidence>
<dbReference type="AlphaFoldDB" id="A0A2S7WFX6"/>
<protein>
    <submittedName>
        <fullName evidence="1">Uncharacterized protein</fullName>
    </submittedName>
</protein>
<dbReference type="OrthoDB" id="1356084at2"/>
<organism evidence="1 2">
    <name type="scientific">Polaribacter glomeratus</name>
    <dbReference type="NCBI Taxonomy" id="102"/>
    <lineage>
        <taxon>Bacteria</taxon>
        <taxon>Pseudomonadati</taxon>
        <taxon>Bacteroidota</taxon>
        <taxon>Flavobacteriia</taxon>
        <taxon>Flavobacteriales</taxon>
        <taxon>Flavobacteriaceae</taxon>
    </lineage>
</organism>
<comment type="caution">
    <text evidence="1">The sequence shown here is derived from an EMBL/GenBank/DDBJ whole genome shotgun (WGS) entry which is preliminary data.</text>
</comment>
<accession>A0A2S7WFX6</accession>
<gene>
    <name evidence="1" type="ORF">BTO16_11480</name>
</gene>
<name>A0A2S7WFX6_9FLAO</name>
<dbReference type="EMBL" id="MSCM01000002">
    <property type="protein sequence ID" value="PQJ76519.1"/>
    <property type="molecule type" value="Genomic_DNA"/>
</dbReference>
<proteinExistence type="predicted"/>
<sequence>MFKRITNSSEPNVIGVNNGVYQLEFKGKELKKNINYKEIEETLLIGNIDKFLKDQNGISNLEIKHLKGKLLKKAKLTDIMVFSPFFFGYEYIVSQKFVDCLEEEKVNKNEYHLRKIEIIDVKDNYYLLFVPMIPNTEIVFSESLIYPTFDALSSEKKYFDIKNYEDYIELQEKEPFNSFDKVVLNPKYQERSIIYLQGVTELFLRDSLVEKMLTNDVSSLEVKQKTLLSFSNKDTSLN</sequence>
<keyword evidence="2" id="KW-1185">Reference proteome</keyword>
<dbReference type="Proteomes" id="UP000239068">
    <property type="component" value="Unassembled WGS sequence"/>
</dbReference>
<dbReference type="RefSeq" id="WP_105021829.1">
    <property type="nucleotide sequence ID" value="NZ_MSCM01000002.1"/>
</dbReference>
<evidence type="ECO:0000313" key="1">
    <source>
        <dbReference type="EMBL" id="PQJ76519.1"/>
    </source>
</evidence>
<reference evidence="1 2" key="1">
    <citation type="submission" date="2016-12" db="EMBL/GenBank/DDBJ databases">
        <title>Trade-off between light-utilization and light-protection in marine flavobacteria.</title>
        <authorList>
            <person name="Kumagai Y."/>
            <person name="Yoshizawa S."/>
            <person name="Kogure K."/>
            <person name="Iwasaki W."/>
        </authorList>
    </citation>
    <scope>NUCLEOTIDE SEQUENCE [LARGE SCALE GENOMIC DNA]</scope>
    <source>
        <strain evidence="1 2">ATCC 43844</strain>
    </source>
</reference>